<gene>
    <name evidence="2" type="ORF">NDN08_008040</name>
</gene>
<evidence type="ECO:0000313" key="2">
    <source>
        <dbReference type="EMBL" id="KAJ8907937.1"/>
    </source>
</evidence>
<dbReference type="AlphaFoldDB" id="A0AAV8V2U9"/>
<dbReference type="GO" id="GO:0000492">
    <property type="term" value="P:box C/D snoRNP assembly"/>
    <property type="evidence" value="ECO:0007669"/>
    <property type="project" value="InterPro"/>
</dbReference>
<keyword evidence="3" id="KW-1185">Reference proteome</keyword>
<feature type="region of interest" description="Disordered" evidence="1">
    <location>
        <begin position="59"/>
        <end position="87"/>
    </location>
</feature>
<feature type="region of interest" description="Disordered" evidence="1">
    <location>
        <begin position="103"/>
        <end position="130"/>
    </location>
</feature>
<dbReference type="EMBL" id="JAMWBK010000002">
    <property type="protein sequence ID" value="KAJ8907937.1"/>
    <property type="molecule type" value="Genomic_DNA"/>
</dbReference>
<proteinExistence type="predicted"/>
<protein>
    <submittedName>
        <fullName evidence="2">Uncharacterized protein</fullName>
    </submittedName>
</protein>
<dbReference type="Pfam" id="PF15370">
    <property type="entry name" value="NOPCHAP1"/>
    <property type="match status" value="1"/>
</dbReference>
<feature type="compositionally biased region" description="Basic and acidic residues" evidence="1">
    <location>
        <begin position="115"/>
        <end position="130"/>
    </location>
</feature>
<sequence>MVDPGKRKHEKLDVTGSGLKKRLLIVEGEKPNIGSTEASGVLERLDAFLPRIREANQELVKNGSAGNESVEKETGTITMGEVDDEERHVEMQVLVDDSLGEIVKDSDGVSGTTPEKPRVEIVEEQTKETD</sequence>
<dbReference type="Proteomes" id="UP001157974">
    <property type="component" value="Unassembled WGS sequence"/>
</dbReference>
<comment type="caution">
    <text evidence="2">The sequence shown here is derived from an EMBL/GenBank/DDBJ whole genome shotgun (WGS) entry which is preliminary data.</text>
</comment>
<accession>A0AAV8V2U9</accession>
<organism evidence="2 3">
    <name type="scientific">Rhodosorus marinus</name>
    <dbReference type="NCBI Taxonomy" id="101924"/>
    <lineage>
        <taxon>Eukaryota</taxon>
        <taxon>Rhodophyta</taxon>
        <taxon>Stylonematophyceae</taxon>
        <taxon>Stylonematales</taxon>
        <taxon>Stylonemataceae</taxon>
        <taxon>Rhodosorus</taxon>
    </lineage>
</organism>
<dbReference type="InterPro" id="IPR027921">
    <property type="entry name" value="NOPCHAP1"/>
</dbReference>
<evidence type="ECO:0000256" key="1">
    <source>
        <dbReference type="SAM" id="MobiDB-lite"/>
    </source>
</evidence>
<reference evidence="2 3" key="1">
    <citation type="journal article" date="2023" name="Nat. Commun.">
        <title>Origin of minicircular mitochondrial genomes in red algae.</title>
        <authorList>
            <person name="Lee Y."/>
            <person name="Cho C.H."/>
            <person name="Lee Y.M."/>
            <person name="Park S.I."/>
            <person name="Yang J.H."/>
            <person name="West J.A."/>
            <person name="Bhattacharya D."/>
            <person name="Yoon H.S."/>
        </authorList>
    </citation>
    <scope>NUCLEOTIDE SEQUENCE [LARGE SCALE GENOMIC DNA]</scope>
    <source>
        <strain evidence="2 3">CCMP1338</strain>
        <tissue evidence="2">Whole cell</tissue>
    </source>
</reference>
<evidence type="ECO:0000313" key="3">
    <source>
        <dbReference type="Proteomes" id="UP001157974"/>
    </source>
</evidence>
<name>A0AAV8V2U9_9RHOD</name>